<reference evidence="2" key="1">
    <citation type="submission" date="2021-03" db="EMBL/GenBank/DDBJ databases">
        <title>Whole genome shotgun sequence of Actinoplanes auranticolor NBRC 12245.</title>
        <authorList>
            <person name="Komaki H."/>
            <person name="Tamura T."/>
        </authorList>
    </citation>
    <scope>NUCLEOTIDE SEQUENCE</scope>
    <source>
        <strain evidence="2">NBRC 12245</strain>
    </source>
</reference>
<sequence length="47" mass="4974">MAACEAIRDDEKSVDGEDGDKTMTEHMTGLQSACADQGVIVDLTMGQ</sequence>
<dbReference type="AlphaFoldDB" id="A0A919SFI8"/>
<evidence type="ECO:0000313" key="3">
    <source>
        <dbReference type="Proteomes" id="UP000681340"/>
    </source>
</evidence>
<proteinExistence type="predicted"/>
<dbReference type="EMBL" id="BOQL01000028">
    <property type="protein sequence ID" value="GIM69768.1"/>
    <property type="molecule type" value="Genomic_DNA"/>
</dbReference>
<keyword evidence="3" id="KW-1185">Reference proteome</keyword>
<dbReference type="Proteomes" id="UP000681340">
    <property type="component" value="Unassembled WGS sequence"/>
</dbReference>
<evidence type="ECO:0000256" key="1">
    <source>
        <dbReference type="SAM" id="MobiDB-lite"/>
    </source>
</evidence>
<name>A0A919SFI8_9ACTN</name>
<dbReference type="RefSeq" id="WP_212989751.1">
    <property type="nucleotide sequence ID" value="NZ_BAABEA010000039.1"/>
</dbReference>
<protein>
    <submittedName>
        <fullName evidence="2">Uncharacterized protein</fullName>
    </submittedName>
</protein>
<comment type="caution">
    <text evidence="2">The sequence shown here is derived from an EMBL/GenBank/DDBJ whole genome shotgun (WGS) entry which is preliminary data.</text>
</comment>
<gene>
    <name evidence="2" type="ORF">Aau02nite_37650</name>
</gene>
<organism evidence="2 3">
    <name type="scientific">Actinoplanes auranticolor</name>
    <dbReference type="NCBI Taxonomy" id="47988"/>
    <lineage>
        <taxon>Bacteria</taxon>
        <taxon>Bacillati</taxon>
        <taxon>Actinomycetota</taxon>
        <taxon>Actinomycetes</taxon>
        <taxon>Micromonosporales</taxon>
        <taxon>Micromonosporaceae</taxon>
        <taxon>Actinoplanes</taxon>
    </lineage>
</organism>
<evidence type="ECO:0000313" key="2">
    <source>
        <dbReference type="EMBL" id="GIM69768.1"/>
    </source>
</evidence>
<accession>A0A919SFI8</accession>
<feature type="region of interest" description="Disordered" evidence="1">
    <location>
        <begin position="1"/>
        <end position="23"/>
    </location>
</feature>